<evidence type="ECO:0008006" key="4">
    <source>
        <dbReference type="Google" id="ProtNLM"/>
    </source>
</evidence>
<keyword evidence="1" id="KW-0472">Membrane</keyword>
<comment type="caution">
    <text evidence="2">The sequence shown here is derived from an EMBL/GenBank/DDBJ whole genome shotgun (WGS) entry which is preliminary data.</text>
</comment>
<evidence type="ECO:0000313" key="3">
    <source>
        <dbReference type="Proteomes" id="UP001299235"/>
    </source>
</evidence>
<keyword evidence="3" id="KW-1185">Reference proteome</keyword>
<gene>
    <name evidence="2" type="ORF">LKD42_09070</name>
</gene>
<keyword evidence="1" id="KW-1133">Transmembrane helix</keyword>
<dbReference type="Proteomes" id="UP001299235">
    <property type="component" value="Unassembled WGS sequence"/>
</dbReference>
<name>A0ABS8EW42_9FIRM</name>
<dbReference type="RefSeq" id="WP_147630954.1">
    <property type="nucleotide sequence ID" value="NZ_JAJEQE010000029.1"/>
</dbReference>
<protein>
    <recommendedName>
        <fullName evidence="4">DUF4179 domain-containing protein</fullName>
    </recommendedName>
</protein>
<accession>A0ABS8EW42</accession>
<proteinExistence type="predicted"/>
<reference evidence="2 3" key="1">
    <citation type="submission" date="2021-10" db="EMBL/GenBank/DDBJ databases">
        <title>Anaerobic single-cell dispensing facilitates the cultivation of human gut bacteria.</title>
        <authorList>
            <person name="Afrizal A."/>
        </authorList>
    </citation>
    <scope>NUCLEOTIDE SEQUENCE [LARGE SCALE GENOMIC DNA]</scope>
    <source>
        <strain evidence="2 3">CLA-AA-H246</strain>
    </source>
</reference>
<evidence type="ECO:0000313" key="2">
    <source>
        <dbReference type="EMBL" id="MCC2149406.1"/>
    </source>
</evidence>
<sequence>MKESDRKFEKLLKEAVCSYHKEEMDALPSEEELQDIQLSDDFYRKMDGLVKKQKRRWQYRFVRYGAVAASFLLFTFGTVGAAAYALMGAENFKAFFKKHAKEYHVADSAVMDLEQLTDMAVTTAGTVYEDDNIRLDLKGLIKSGNRFSMIVEGTLKQQDQIVTAGGPQEEHAYSFLNTDVNAEQDLMASGTYYYQEDDKSLASNQFIYVTNYSAEAGFDSDQYEFTFEDFGYYQEDGTEDEAESTDDEVSAYSASEDSGILENPISICSGTWKFTVDMDQAKDISYKKVCDQTVSDGEDDVKINRIVLSPMGCSIYITLPQSQKDSGKYFDNVHIRLKNGSLLSEEYYEMGIADCELSGDDEAADAVKVSRELDFDFRVPIDISQVKAIEIFGESIEVEACK</sequence>
<dbReference type="EMBL" id="JAJEQE010000029">
    <property type="protein sequence ID" value="MCC2149406.1"/>
    <property type="molecule type" value="Genomic_DNA"/>
</dbReference>
<organism evidence="2 3">
    <name type="scientific">Hominisplanchenecus faecis</name>
    <dbReference type="NCBI Taxonomy" id="2885351"/>
    <lineage>
        <taxon>Bacteria</taxon>
        <taxon>Bacillati</taxon>
        <taxon>Bacillota</taxon>
        <taxon>Clostridia</taxon>
        <taxon>Lachnospirales</taxon>
        <taxon>Lachnospiraceae</taxon>
        <taxon>Hominisplanchenecus</taxon>
    </lineage>
</organism>
<keyword evidence="1" id="KW-0812">Transmembrane</keyword>
<evidence type="ECO:0000256" key="1">
    <source>
        <dbReference type="SAM" id="Phobius"/>
    </source>
</evidence>
<feature type="transmembrane region" description="Helical" evidence="1">
    <location>
        <begin position="61"/>
        <end position="87"/>
    </location>
</feature>